<dbReference type="Gene3D" id="3.40.50.150">
    <property type="entry name" value="Vaccinia Virus protein VP39"/>
    <property type="match status" value="1"/>
</dbReference>
<reference evidence="4" key="1">
    <citation type="journal article" date="1998" name="J. Bacteriol.">
        <title>The Caulobacter crescentus paracrystalline S-layer protein is secreted by an ABC transporter (type I) secretion apparatus.</title>
        <authorList>
            <person name="Awram P."/>
            <person name="Smit J."/>
        </authorList>
    </citation>
    <scope>NUCLEOTIDE SEQUENCE</scope>
    <source>
        <strain evidence="4">CB15</strain>
    </source>
</reference>
<dbReference type="Pfam" id="PF05050">
    <property type="entry name" value="Methyltransf_21"/>
    <property type="match status" value="1"/>
</dbReference>
<feature type="region of interest" description="Disordered" evidence="2">
    <location>
        <begin position="29"/>
        <end position="62"/>
    </location>
</feature>
<dbReference type="SUPFAM" id="SSF53335">
    <property type="entry name" value="S-adenosyl-L-methionine-dependent methyltransferases"/>
    <property type="match status" value="1"/>
</dbReference>
<evidence type="ECO:0000256" key="2">
    <source>
        <dbReference type="SAM" id="MobiDB-lite"/>
    </source>
</evidence>
<dbReference type="OMA" id="PLIHYDE"/>
<dbReference type="PANTHER" id="PTHR34203">
    <property type="entry name" value="METHYLTRANSFERASE, FKBM FAMILY PROTEIN"/>
    <property type="match status" value="1"/>
</dbReference>
<accession>H7C789</accession>
<dbReference type="PANTHER" id="PTHR34203:SF13">
    <property type="entry name" value="EXPRESSED PROTEIN"/>
    <property type="match status" value="1"/>
</dbReference>
<keyword evidence="1" id="KW-0175">Coiled coil</keyword>
<organism evidence="4">
    <name type="scientific">Caulobacter vibrioides</name>
    <name type="common">Caulobacter crescentus</name>
    <dbReference type="NCBI Taxonomy" id="155892"/>
    <lineage>
        <taxon>Bacteria</taxon>
        <taxon>Pseudomonadati</taxon>
        <taxon>Pseudomonadota</taxon>
        <taxon>Alphaproteobacteria</taxon>
        <taxon>Caulobacterales</taxon>
        <taxon>Caulobacteraceae</taxon>
        <taxon>Caulobacter</taxon>
    </lineage>
</organism>
<name>H7C789_CAUVI</name>
<feature type="coiled-coil region" evidence="1">
    <location>
        <begin position="93"/>
        <end position="120"/>
    </location>
</feature>
<dbReference type="InterPro" id="IPR029063">
    <property type="entry name" value="SAM-dependent_MTases_sf"/>
</dbReference>
<sequence length="453" mass="49104">MRDRRAPSPCGWRSGRNDLRPARLDLAISAAMRTNSAPQPEGDADQPPSPSTPPAGPPPRRRFGFARRLLAPVLSPVAHYARRYLQASVEHELRQTQGQLHALSAELNAAQARIDHNRELMHLMLQQQQASAVAMQSVLAQLARIEGHSARAEDHGIRIEGLSRKLDGDIAGLPGVFGPRFDELEIKQRPLIAYDDESMAIRMRDGYVLAPRNLPTFVTMLANATSRGLEPGTGDVLRRLVQPGMVVADVGANIGLLTLVMAWATGPGGRVIAFEPEAIPRSNLEKMKHLNGLSWVEVRDQAVGERAGRLTFHVSDIIGHSSLYALPDAEEARTVEVEVVRLDDVAPAKRLDVVKIDVEGAELDVLAGMKGVIAKNPDLAIIAEFGPEHLARVGQTPVQWFKAFGDAGFKAYMINETSGDCEPTSAKAATTVVSANIAFVRAGGDAEMRLLGR</sequence>
<protein>
    <recommendedName>
        <fullName evidence="3">Methyltransferase FkbM domain-containing protein</fullName>
    </recommendedName>
</protein>
<reference evidence="4" key="2">
    <citation type="journal article" date="2001" name="Microbiology">
        <title>Identification of lipopolysaccharide O antigen synthesis genes required for attachment of the S-layer of Caulobacter crescentus.</title>
        <authorList>
            <person name="Awram P."/>
            <person name="Smit J."/>
        </authorList>
    </citation>
    <scope>NUCLEOTIDE SEQUENCE</scope>
    <source>
        <strain evidence="4">CB15</strain>
    </source>
</reference>
<evidence type="ECO:0000313" key="4">
    <source>
        <dbReference type="EMBL" id="AAK72614.1"/>
    </source>
</evidence>
<dbReference type="PIR" id="H87373">
    <property type="entry name" value="H87373"/>
</dbReference>
<proteinExistence type="predicted"/>
<dbReference type="InterPro" id="IPR052514">
    <property type="entry name" value="SAM-dependent_MTase"/>
</dbReference>
<dbReference type="EMBL" id="AF062345">
    <property type="protein sequence ID" value="AAK72614.1"/>
    <property type="molecule type" value="Genomic_DNA"/>
</dbReference>
<dbReference type="NCBIfam" id="TIGR01444">
    <property type="entry name" value="fkbM_fam"/>
    <property type="match status" value="1"/>
</dbReference>
<feature type="domain" description="Methyltransferase FkbM" evidence="3">
    <location>
        <begin position="249"/>
        <end position="410"/>
    </location>
</feature>
<evidence type="ECO:0000256" key="1">
    <source>
        <dbReference type="SAM" id="Coils"/>
    </source>
</evidence>
<dbReference type="AlphaFoldDB" id="H7C789"/>
<feature type="compositionally biased region" description="Pro residues" evidence="2">
    <location>
        <begin position="47"/>
        <end position="58"/>
    </location>
</feature>
<dbReference type="InterPro" id="IPR006342">
    <property type="entry name" value="FkbM_mtfrase"/>
</dbReference>
<evidence type="ECO:0000259" key="3">
    <source>
        <dbReference type="Pfam" id="PF05050"/>
    </source>
</evidence>
<gene>
    <name evidence="4" type="primary">CC1004</name>
</gene>